<dbReference type="OrthoDB" id="2139606at2759"/>
<dbReference type="AlphaFoldDB" id="A0A4P9W323"/>
<keyword evidence="5" id="KW-0812">Transmembrane</keyword>
<evidence type="ECO:0000256" key="9">
    <source>
        <dbReference type="ARBA" id="ARBA00023136"/>
    </source>
</evidence>
<dbReference type="Gene3D" id="3.90.550.50">
    <property type="match status" value="1"/>
</dbReference>
<dbReference type="Pfam" id="PF01762">
    <property type="entry name" value="Galactosyl_T"/>
    <property type="match status" value="1"/>
</dbReference>
<proteinExistence type="inferred from homology"/>
<comment type="similarity">
    <text evidence="2 10">Belongs to the glycosyltransferase 31 family.</text>
</comment>
<feature type="non-terminal residue" evidence="11">
    <location>
        <position position="233"/>
    </location>
</feature>
<evidence type="ECO:0000256" key="1">
    <source>
        <dbReference type="ARBA" id="ARBA00004323"/>
    </source>
</evidence>
<dbReference type="EMBL" id="KZ998425">
    <property type="protein sequence ID" value="RKO86162.1"/>
    <property type="molecule type" value="Genomic_DNA"/>
</dbReference>
<sequence>STSPANLLFVGILTMPLKFERRSLIRMTYLRLKPPTVTVAFVICLPGTPEAARLIALEQSFHRDILVLNCTENMDNGKTYSYFSTVGAPGFSFAGISRWDYVMKTDDDVFIMLPNIADKLADKPREGFFFGRKVSGFMAGLGYVLSWDLVEWIARDPFPKNDRIGQEDYKTAGWLAKSHLVKHWVSEDNEIYDEPSSGKGWAHPYTPDTLIVHRMKASDAFLTGAMHFVGSAF</sequence>
<dbReference type="EC" id="2.4.1.-" evidence="10"/>
<evidence type="ECO:0000256" key="8">
    <source>
        <dbReference type="ARBA" id="ARBA00023034"/>
    </source>
</evidence>
<keyword evidence="3 10" id="KW-0328">Glycosyltransferase</keyword>
<accession>A0A4P9W323</accession>
<protein>
    <recommendedName>
        <fullName evidence="10">Hexosyltransferase</fullName>
        <ecNumber evidence="10">2.4.1.-</ecNumber>
    </recommendedName>
</protein>
<keyword evidence="6" id="KW-0735">Signal-anchor</keyword>
<dbReference type="PANTHER" id="PTHR11214:SF351">
    <property type="entry name" value="BETA-1,3-GALACTOSYLTRANSFERASE PVG3"/>
    <property type="match status" value="1"/>
</dbReference>
<evidence type="ECO:0000313" key="11">
    <source>
        <dbReference type="EMBL" id="RKO86162.1"/>
    </source>
</evidence>
<evidence type="ECO:0000256" key="3">
    <source>
        <dbReference type="ARBA" id="ARBA00022676"/>
    </source>
</evidence>
<keyword evidence="12" id="KW-1185">Reference proteome</keyword>
<evidence type="ECO:0000256" key="4">
    <source>
        <dbReference type="ARBA" id="ARBA00022679"/>
    </source>
</evidence>
<dbReference type="GO" id="GO:0051072">
    <property type="term" value="P:4,6-pyruvylated galactose residue biosynthetic process"/>
    <property type="evidence" value="ECO:0007669"/>
    <property type="project" value="TreeGrafter"/>
</dbReference>
<reference evidence="12" key="1">
    <citation type="journal article" date="2018" name="Nat. Microbiol.">
        <title>Leveraging single-cell genomics to expand the fungal tree of life.</title>
        <authorList>
            <person name="Ahrendt S.R."/>
            <person name="Quandt C.A."/>
            <person name="Ciobanu D."/>
            <person name="Clum A."/>
            <person name="Salamov A."/>
            <person name="Andreopoulos B."/>
            <person name="Cheng J.F."/>
            <person name="Woyke T."/>
            <person name="Pelin A."/>
            <person name="Henrissat B."/>
            <person name="Reynolds N.K."/>
            <person name="Benny G.L."/>
            <person name="Smith M.E."/>
            <person name="James T.Y."/>
            <person name="Grigoriev I.V."/>
        </authorList>
    </citation>
    <scope>NUCLEOTIDE SEQUENCE [LARGE SCALE GENOMIC DNA]</scope>
</reference>
<keyword evidence="8 10" id="KW-0333">Golgi apparatus</keyword>
<dbReference type="PANTHER" id="PTHR11214">
    <property type="entry name" value="BETA-1,3-N-ACETYLGLUCOSAMINYLTRANSFERASE"/>
    <property type="match status" value="1"/>
</dbReference>
<feature type="non-terminal residue" evidence="11">
    <location>
        <position position="1"/>
    </location>
</feature>
<dbReference type="GO" id="GO:0000139">
    <property type="term" value="C:Golgi membrane"/>
    <property type="evidence" value="ECO:0007669"/>
    <property type="project" value="UniProtKB-SubCell"/>
</dbReference>
<keyword evidence="7" id="KW-1133">Transmembrane helix</keyword>
<organism evidence="11 12">
    <name type="scientific">Blyttiomyces helicus</name>
    <dbReference type="NCBI Taxonomy" id="388810"/>
    <lineage>
        <taxon>Eukaryota</taxon>
        <taxon>Fungi</taxon>
        <taxon>Fungi incertae sedis</taxon>
        <taxon>Chytridiomycota</taxon>
        <taxon>Chytridiomycota incertae sedis</taxon>
        <taxon>Chytridiomycetes</taxon>
        <taxon>Chytridiomycetes incertae sedis</taxon>
        <taxon>Blyttiomyces</taxon>
    </lineage>
</organism>
<dbReference type="GO" id="GO:0016758">
    <property type="term" value="F:hexosyltransferase activity"/>
    <property type="evidence" value="ECO:0007669"/>
    <property type="project" value="InterPro"/>
</dbReference>
<name>A0A4P9W323_9FUNG</name>
<evidence type="ECO:0000256" key="7">
    <source>
        <dbReference type="ARBA" id="ARBA00022989"/>
    </source>
</evidence>
<evidence type="ECO:0000256" key="6">
    <source>
        <dbReference type="ARBA" id="ARBA00022968"/>
    </source>
</evidence>
<dbReference type="Proteomes" id="UP000269721">
    <property type="component" value="Unassembled WGS sequence"/>
</dbReference>
<gene>
    <name evidence="11" type="ORF">BDK51DRAFT_12503</name>
</gene>
<keyword evidence="9" id="KW-0472">Membrane</keyword>
<comment type="subcellular location">
    <subcellularLocation>
        <location evidence="1 10">Golgi apparatus membrane</location>
        <topology evidence="1 10">Single-pass type II membrane protein</topology>
    </subcellularLocation>
</comment>
<evidence type="ECO:0000313" key="12">
    <source>
        <dbReference type="Proteomes" id="UP000269721"/>
    </source>
</evidence>
<evidence type="ECO:0000256" key="10">
    <source>
        <dbReference type="RuleBase" id="RU363063"/>
    </source>
</evidence>
<evidence type="ECO:0000256" key="2">
    <source>
        <dbReference type="ARBA" id="ARBA00008661"/>
    </source>
</evidence>
<evidence type="ECO:0000256" key="5">
    <source>
        <dbReference type="ARBA" id="ARBA00022692"/>
    </source>
</evidence>
<keyword evidence="4" id="KW-0808">Transferase</keyword>
<dbReference type="InterPro" id="IPR002659">
    <property type="entry name" value="Glyco_trans_31"/>
</dbReference>